<name>A0AA40CKQ5_9PEZI</name>
<dbReference type="InterPro" id="IPR000387">
    <property type="entry name" value="Tyr_Pase_dom"/>
</dbReference>
<keyword evidence="2" id="KW-0378">Hydrolase</keyword>
<comment type="catalytic activity">
    <reaction evidence="5">
        <text>O-phospho-L-threonyl-[protein] + H2O = L-threonyl-[protein] + phosphate</text>
        <dbReference type="Rhea" id="RHEA:47004"/>
        <dbReference type="Rhea" id="RHEA-COMP:11060"/>
        <dbReference type="Rhea" id="RHEA-COMP:11605"/>
        <dbReference type="ChEBI" id="CHEBI:15377"/>
        <dbReference type="ChEBI" id="CHEBI:30013"/>
        <dbReference type="ChEBI" id="CHEBI:43474"/>
        <dbReference type="ChEBI" id="CHEBI:61977"/>
        <dbReference type="EC" id="3.1.3.16"/>
    </reaction>
</comment>
<feature type="domain" description="Tyrosine specific protein phosphatases" evidence="7">
    <location>
        <begin position="88"/>
        <end position="149"/>
    </location>
</feature>
<dbReference type="PROSITE" id="PS00383">
    <property type="entry name" value="TYR_PHOSPHATASE_1"/>
    <property type="match status" value="1"/>
</dbReference>
<gene>
    <name evidence="8" type="ORF">B0T16DRAFT_418206</name>
</gene>
<comment type="catalytic activity">
    <reaction evidence="4">
        <text>O-phospho-L-seryl-[protein] + H2O = L-seryl-[protein] + phosphate</text>
        <dbReference type="Rhea" id="RHEA:20629"/>
        <dbReference type="Rhea" id="RHEA-COMP:9863"/>
        <dbReference type="Rhea" id="RHEA-COMP:11604"/>
        <dbReference type="ChEBI" id="CHEBI:15377"/>
        <dbReference type="ChEBI" id="CHEBI:29999"/>
        <dbReference type="ChEBI" id="CHEBI:43474"/>
        <dbReference type="ChEBI" id="CHEBI:83421"/>
        <dbReference type="EC" id="3.1.3.16"/>
    </reaction>
</comment>
<dbReference type="GO" id="GO:0005829">
    <property type="term" value="C:cytosol"/>
    <property type="evidence" value="ECO:0007669"/>
    <property type="project" value="TreeGrafter"/>
</dbReference>
<dbReference type="PROSITE" id="PS50056">
    <property type="entry name" value="TYR_PHOSPHATASE_2"/>
    <property type="match status" value="1"/>
</dbReference>
<sequence length="201" mass="23106">MSPTHAATLSAQDDDHEARFVSCSRIVPNLYLGNVVASYHIPTLQKHGISAVVSVIEDHNPRWELQEYRELIPTENQLIIPAGDTETQDLLVHLQQICDFIDAQHDAGRQVLVHCIAGVSRSPTVVVAYLMRKWGKGLDKTLKYVKGKRSEVRPSQSFMEQLRVWEEVQYEIWEDADAEEAKRPYQGYLKQREERLKKRPS</sequence>
<dbReference type="GO" id="GO:0007165">
    <property type="term" value="P:signal transduction"/>
    <property type="evidence" value="ECO:0007669"/>
    <property type="project" value="TreeGrafter"/>
</dbReference>
<evidence type="ECO:0000256" key="3">
    <source>
        <dbReference type="ARBA" id="ARBA00022912"/>
    </source>
</evidence>
<evidence type="ECO:0000256" key="1">
    <source>
        <dbReference type="ARBA" id="ARBA00008601"/>
    </source>
</evidence>
<proteinExistence type="inferred from homology"/>
<dbReference type="PANTHER" id="PTHR45948:SF2">
    <property type="entry name" value="DUAL SPECIFICITY PROTEIN PHOSPHATASE"/>
    <property type="match status" value="1"/>
</dbReference>
<dbReference type="PROSITE" id="PS50054">
    <property type="entry name" value="TYR_PHOSPHATASE_DUAL"/>
    <property type="match status" value="1"/>
</dbReference>
<reference evidence="8" key="1">
    <citation type="submission" date="2023-06" db="EMBL/GenBank/DDBJ databases">
        <title>Genome-scale phylogeny and comparative genomics of the fungal order Sordariales.</title>
        <authorList>
            <consortium name="Lawrence Berkeley National Laboratory"/>
            <person name="Hensen N."/>
            <person name="Bonometti L."/>
            <person name="Westerberg I."/>
            <person name="Brannstrom I.O."/>
            <person name="Guillou S."/>
            <person name="Cros-Aarteil S."/>
            <person name="Calhoun S."/>
            <person name="Haridas S."/>
            <person name="Kuo A."/>
            <person name="Mondo S."/>
            <person name="Pangilinan J."/>
            <person name="Riley R."/>
            <person name="Labutti K."/>
            <person name="Andreopoulos B."/>
            <person name="Lipzen A."/>
            <person name="Chen C."/>
            <person name="Yanf M."/>
            <person name="Daum C."/>
            <person name="Ng V."/>
            <person name="Clum A."/>
            <person name="Steindorff A."/>
            <person name="Ohm R."/>
            <person name="Martin F."/>
            <person name="Silar P."/>
            <person name="Natvig D."/>
            <person name="Lalanne C."/>
            <person name="Gautier V."/>
            <person name="Ament-Velasquez S.L."/>
            <person name="Kruys A."/>
            <person name="Hutchinson M.I."/>
            <person name="Powell A.J."/>
            <person name="Barry K."/>
            <person name="Miller A.N."/>
            <person name="Grigoriev I.V."/>
            <person name="Debuchy R."/>
            <person name="Gladieux P."/>
            <person name="Thoren M.H."/>
            <person name="Johannesson H."/>
        </authorList>
    </citation>
    <scope>NUCLEOTIDE SEQUENCE</scope>
    <source>
        <strain evidence="8">SMH2532-1</strain>
    </source>
</reference>
<dbReference type="Pfam" id="PF00782">
    <property type="entry name" value="DSPc"/>
    <property type="match status" value="1"/>
</dbReference>
<comment type="similarity">
    <text evidence="1">Belongs to the protein-tyrosine phosphatase family. Non-receptor class dual specificity subfamily.</text>
</comment>
<dbReference type="GO" id="GO:0004722">
    <property type="term" value="F:protein serine/threonine phosphatase activity"/>
    <property type="evidence" value="ECO:0007669"/>
    <property type="project" value="UniProtKB-EC"/>
</dbReference>
<dbReference type="AlphaFoldDB" id="A0AA40CKQ5"/>
<dbReference type="Proteomes" id="UP001174936">
    <property type="component" value="Unassembled WGS sequence"/>
</dbReference>
<dbReference type="InterPro" id="IPR000340">
    <property type="entry name" value="Dual-sp_phosphatase_cat-dom"/>
</dbReference>
<dbReference type="SMART" id="SM00195">
    <property type="entry name" value="DSPc"/>
    <property type="match status" value="1"/>
</dbReference>
<organism evidence="8 9">
    <name type="scientific">Cercophora newfieldiana</name>
    <dbReference type="NCBI Taxonomy" id="92897"/>
    <lineage>
        <taxon>Eukaryota</taxon>
        <taxon>Fungi</taxon>
        <taxon>Dikarya</taxon>
        <taxon>Ascomycota</taxon>
        <taxon>Pezizomycotina</taxon>
        <taxon>Sordariomycetes</taxon>
        <taxon>Sordariomycetidae</taxon>
        <taxon>Sordariales</taxon>
        <taxon>Lasiosphaeriaceae</taxon>
        <taxon>Cercophora</taxon>
    </lineage>
</organism>
<evidence type="ECO:0000313" key="9">
    <source>
        <dbReference type="Proteomes" id="UP001174936"/>
    </source>
</evidence>
<dbReference type="PANTHER" id="PTHR45948">
    <property type="entry name" value="DUAL SPECIFICITY PROTEIN PHOSPHATASE DDB_G0269404-RELATED"/>
    <property type="match status" value="1"/>
</dbReference>
<dbReference type="InterPro" id="IPR029021">
    <property type="entry name" value="Prot-tyrosine_phosphatase-like"/>
</dbReference>
<protein>
    <submittedName>
        <fullName evidence="8">Dual specificity phosphatase</fullName>
    </submittedName>
</protein>
<evidence type="ECO:0000256" key="4">
    <source>
        <dbReference type="ARBA" id="ARBA00047761"/>
    </source>
</evidence>
<comment type="caution">
    <text evidence="8">The sequence shown here is derived from an EMBL/GenBank/DDBJ whole genome shotgun (WGS) entry which is preliminary data.</text>
</comment>
<dbReference type="Gene3D" id="3.90.190.10">
    <property type="entry name" value="Protein tyrosine phosphatase superfamily"/>
    <property type="match status" value="1"/>
</dbReference>
<keyword evidence="3" id="KW-0904">Protein phosphatase</keyword>
<dbReference type="InterPro" id="IPR020422">
    <property type="entry name" value="TYR_PHOSPHATASE_DUAL_dom"/>
</dbReference>
<dbReference type="InterPro" id="IPR016130">
    <property type="entry name" value="Tyr_Pase_AS"/>
</dbReference>
<accession>A0AA40CKQ5</accession>
<dbReference type="CDD" id="cd14498">
    <property type="entry name" value="DSP"/>
    <property type="match status" value="1"/>
</dbReference>
<evidence type="ECO:0000256" key="2">
    <source>
        <dbReference type="ARBA" id="ARBA00022801"/>
    </source>
</evidence>
<feature type="domain" description="Tyrosine-protein phosphatase" evidence="6">
    <location>
        <begin position="22"/>
        <end position="171"/>
    </location>
</feature>
<dbReference type="SUPFAM" id="SSF52799">
    <property type="entry name" value="(Phosphotyrosine protein) phosphatases II"/>
    <property type="match status" value="1"/>
</dbReference>
<dbReference type="GO" id="GO:0004725">
    <property type="term" value="F:protein tyrosine phosphatase activity"/>
    <property type="evidence" value="ECO:0007669"/>
    <property type="project" value="TreeGrafter"/>
</dbReference>
<evidence type="ECO:0000259" key="7">
    <source>
        <dbReference type="PROSITE" id="PS50056"/>
    </source>
</evidence>
<evidence type="ECO:0000256" key="5">
    <source>
        <dbReference type="ARBA" id="ARBA00048336"/>
    </source>
</evidence>
<evidence type="ECO:0000259" key="6">
    <source>
        <dbReference type="PROSITE" id="PS50054"/>
    </source>
</evidence>
<keyword evidence="9" id="KW-1185">Reference proteome</keyword>
<dbReference type="EMBL" id="JAULSV010000006">
    <property type="protein sequence ID" value="KAK0640624.1"/>
    <property type="molecule type" value="Genomic_DNA"/>
</dbReference>
<evidence type="ECO:0000313" key="8">
    <source>
        <dbReference type="EMBL" id="KAK0640624.1"/>
    </source>
</evidence>